<keyword evidence="3" id="KW-1185">Reference proteome</keyword>
<keyword evidence="1" id="KW-0472">Membrane</keyword>
<dbReference type="STRING" id="1797110.A3841_16420"/>
<dbReference type="AlphaFoldDB" id="A0A1Q5PCH1"/>
<dbReference type="EMBL" id="LVWA01000005">
    <property type="protein sequence ID" value="OKL39949.1"/>
    <property type="molecule type" value="Genomic_DNA"/>
</dbReference>
<name>A0A1Q5PCH1_9BACT</name>
<keyword evidence="1" id="KW-0812">Transmembrane</keyword>
<feature type="transmembrane region" description="Helical" evidence="1">
    <location>
        <begin position="54"/>
        <end position="74"/>
    </location>
</feature>
<proteinExistence type="predicted"/>
<reference evidence="2 3" key="1">
    <citation type="submission" date="2016-03" db="EMBL/GenBank/DDBJ databases">
        <title>Genome sequence of Pontibacter sp. nov., of the family cytophagaceae, isolated from marine sediment of the Yellow Sea, China.</title>
        <authorList>
            <person name="Zhang G."/>
            <person name="Zhang R."/>
        </authorList>
    </citation>
    <scope>NUCLEOTIDE SEQUENCE [LARGE SCALE GENOMIC DNA]</scope>
    <source>
        <strain evidence="2 3">S10-8</strain>
    </source>
</reference>
<keyword evidence="1" id="KW-1133">Transmembrane helix</keyword>
<comment type="caution">
    <text evidence="2">The sequence shown here is derived from an EMBL/GenBank/DDBJ whole genome shotgun (WGS) entry which is preliminary data.</text>
</comment>
<evidence type="ECO:0000256" key="1">
    <source>
        <dbReference type="SAM" id="Phobius"/>
    </source>
</evidence>
<sequence>MKKEVKLSDIPRRNPYQVPEGYFDRLPMRVMERTAAREQEQVAWLPNLWRPLRLAMAPLLLLLLVFVGVFYYSMTAGQEKQLMNLARVSDTEIVDYLSAYTTIETTDFAELNTLREQELPADVLNVSATAAEEELEYYNLNNIDY</sequence>
<gene>
    <name evidence="2" type="ORF">A3841_16420</name>
</gene>
<accession>A0A1Q5PCH1</accession>
<protein>
    <submittedName>
        <fullName evidence="2">Uncharacterized protein</fullName>
    </submittedName>
</protein>
<organism evidence="2 3">
    <name type="scientific">Pontibacter flavimaris</name>
    <dbReference type="NCBI Taxonomy" id="1797110"/>
    <lineage>
        <taxon>Bacteria</taxon>
        <taxon>Pseudomonadati</taxon>
        <taxon>Bacteroidota</taxon>
        <taxon>Cytophagia</taxon>
        <taxon>Cytophagales</taxon>
        <taxon>Hymenobacteraceae</taxon>
        <taxon>Pontibacter</taxon>
    </lineage>
</organism>
<evidence type="ECO:0000313" key="3">
    <source>
        <dbReference type="Proteomes" id="UP000186551"/>
    </source>
</evidence>
<dbReference type="OrthoDB" id="893763at2"/>
<dbReference type="RefSeq" id="WP_073852056.1">
    <property type="nucleotide sequence ID" value="NZ_LVWA01000005.1"/>
</dbReference>
<evidence type="ECO:0000313" key="2">
    <source>
        <dbReference type="EMBL" id="OKL39949.1"/>
    </source>
</evidence>
<dbReference type="Proteomes" id="UP000186551">
    <property type="component" value="Unassembled WGS sequence"/>
</dbReference>